<keyword evidence="1 3" id="KW-0853">WD repeat</keyword>
<dbReference type="Proteomes" id="UP000038009">
    <property type="component" value="Unassembled WGS sequence"/>
</dbReference>
<keyword evidence="7" id="KW-1185">Reference proteome</keyword>
<sequence>MKRGAKRSSREDEEVPGARSRTKDAKEMQAAEEEARRQRELEEQKRSEVEEDDDDDSWEDEEEGDIIEDEGDEEEEIIEASDEDDDEYAEFQKESSATVAKGIKSISFKDAGHADGEDGDGEAGAGEVSVWRGDVEEAGMAEGGAPMKLEFSNKAYDAFFQLRTEYPCLSFDVVKDNKDNHTKYPLSTLLVCGTQADDNARNELLILHVTNMCRTKYDVASDNESEEEDYIGDDGDSNDDDDEAGEEVNDGEPVVHHRSIKHYGTANRVRCCPQNNPASGSQLVAVWSDAGHVQVFDIESDVRALTDFSNWSKEQAQAWKKPEQAGQKKAQPLKFCTPSTSHKTEGYGLDWSPVKQHVFASGDCAGALFVWQPTEDGRWKNAASSTVAGAMSIEEIQWSPTQADVLITARAGGVVEVWDTRDMRTSKISFQADPTDINVADWNRARQASHLLVTGAESGAVAVWDLRRIASADPIQRIALHKKAITSVEFAPHNESVLSVVSDDGRCTLWDLSLERDANEEQEAVGELFSGRLKEYPDQLMFQHQGLTHPKEAHWHMQIPGLVVTTDYEGLNLFRPMNWKSLMR</sequence>
<organism evidence="6 7">
    <name type="scientific">Leptomonas seymouri</name>
    <dbReference type="NCBI Taxonomy" id="5684"/>
    <lineage>
        <taxon>Eukaryota</taxon>
        <taxon>Discoba</taxon>
        <taxon>Euglenozoa</taxon>
        <taxon>Kinetoplastea</taxon>
        <taxon>Metakinetoplastina</taxon>
        <taxon>Trypanosomatida</taxon>
        <taxon>Trypanosomatidae</taxon>
        <taxon>Leishmaniinae</taxon>
        <taxon>Leptomonas</taxon>
    </lineage>
</organism>
<dbReference type="OrthoDB" id="2161379at2759"/>
<feature type="compositionally biased region" description="Basic and acidic residues" evidence="4">
    <location>
        <begin position="21"/>
        <end position="48"/>
    </location>
</feature>
<feature type="domain" description="Histone-binding protein RBBP4-like N-terminal" evidence="5">
    <location>
        <begin position="149"/>
        <end position="213"/>
    </location>
</feature>
<evidence type="ECO:0000259" key="5">
    <source>
        <dbReference type="Pfam" id="PF12265"/>
    </source>
</evidence>
<evidence type="ECO:0000313" key="7">
    <source>
        <dbReference type="Proteomes" id="UP000038009"/>
    </source>
</evidence>
<evidence type="ECO:0000256" key="3">
    <source>
        <dbReference type="PROSITE-ProRule" id="PRU00221"/>
    </source>
</evidence>
<evidence type="ECO:0000256" key="2">
    <source>
        <dbReference type="ARBA" id="ARBA00022737"/>
    </source>
</evidence>
<comment type="caution">
    <text evidence="6">The sequence shown here is derived from an EMBL/GenBank/DDBJ whole genome shotgun (WGS) entry which is preliminary data.</text>
</comment>
<keyword evidence="2" id="KW-0677">Repeat</keyword>
<feature type="region of interest" description="Disordered" evidence="4">
    <location>
        <begin position="220"/>
        <end position="253"/>
    </location>
</feature>
<protein>
    <recommendedName>
        <fullName evidence="5">Histone-binding protein RBBP4-like N-terminal domain-containing protein</fullName>
    </recommendedName>
</protein>
<dbReference type="SUPFAM" id="SSF50978">
    <property type="entry name" value="WD40 repeat-like"/>
    <property type="match status" value="1"/>
</dbReference>
<dbReference type="Pfam" id="PF12265">
    <property type="entry name" value="CAF1C_H4-bd"/>
    <property type="match status" value="1"/>
</dbReference>
<dbReference type="VEuPathDB" id="TriTrypDB:Lsey_0022_0200"/>
<evidence type="ECO:0000256" key="1">
    <source>
        <dbReference type="ARBA" id="ARBA00022574"/>
    </source>
</evidence>
<reference evidence="6 7" key="1">
    <citation type="journal article" date="2015" name="PLoS Pathog.">
        <title>Leptomonas seymouri: Adaptations to the Dixenous Life Cycle Analyzed by Genome Sequencing, Transcriptome Profiling and Co-infection with Leishmania donovani.</title>
        <authorList>
            <person name="Kraeva N."/>
            <person name="Butenko A."/>
            <person name="Hlavacova J."/>
            <person name="Kostygov A."/>
            <person name="Myskova J."/>
            <person name="Grybchuk D."/>
            <person name="Lestinova T."/>
            <person name="Votypka J."/>
            <person name="Volf P."/>
            <person name="Opperdoes F."/>
            <person name="Flegontov P."/>
            <person name="Lukes J."/>
            <person name="Yurchenko V."/>
        </authorList>
    </citation>
    <scope>NUCLEOTIDE SEQUENCE [LARGE SCALE GENOMIC DNA]</scope>
    <source>
        <strain evidence="6 7">ATCC 30220</strain>
    </source>
</reference>
<evidence type="ECO:0000313" key="6">
    <source>
        <dbReference type="EMBL" id="KPI89499.1"/>
    </source>
</evidence>
<dbReference type="EMBL" id="LJSK01000022">
    <property type="protein sequence ID" value="KPI89499.1"/>
    <property type="molecule type" value="Genomic_DNA"/>
</dbReference>
<dbReference type="InterPro" id="IPR015943">
    <property type="entry name" value="WD40/YVTN_repeat-like_dom_sf"/>
</dbReference>
<dbReference type="PROSITE" id="PS50082">
    <property type="entry name" value="WD_REPEATS_2"/>
    <property type="match status" value="1"/>
</dbReference>
<dbReference type="OMA" id="RHWKPNA"/>
<accession>A0A0N0P833</accession>
<dbReference type="InterPro" id="IPR051972">
    <property type="entry name" value="Glutamate-rich_WD_repeat"/>
</dbReference>
<name>A0A0N0P833_LEPSE</name>
<proteinExistence type="predicted"/>
<dbReference type="PANTHER" id="PTHR45903">
    <property type="entry name" value="GLUTAMATE-RICH WD REPEAT-CONTAINING PROTEIN 1"/>
    <property type="match status" value="1"/>
</dbReference>
<dbReference type="GO" id="GO:0042254">
    <property type="term" value="P:ribosome biogenesis"/>
    <property type="evidence" value="ECO:0007669"/>
    <property type="project" value="TreeGrafter"/>
</dbReference>
<dbReference type="Gene3D" id="2.130.10.10">
    <property type="entry name" value="YVTN repeat-like/Quinoprotein amine dehydrogenase"/>
    <property type="match status" value="1"/>
</dbReference>
<dbReference type="InterPro" id="IPR001680">
    <property type="entry name" value="WD40_rpt"/>
</dbReference>
<dbReference type="InterPro" id="IPR022052">
    <property type="entry name" value="Histone-bd_RBBP4-like_N"/>
</dbReference>
<feature type="compositionally biased region" description="Acidic residues" evidence="4">
    <location>
        <begin position="221"/>
        <end position="250"/>
    </location>
</feature>
<feature type="repeat" description="WD" evidence="3">
    <location>
        <begin position="478"/>
        <end position="520"/>
    </location>
</feature>
<feature type="region of interest" description="Disordered" evidence="4">
    <location>
        <begin position="1"/>
        <end position="96"/>
    </location>
</feature>
<dbReference type="InterPro" id="IPR036322">
    <property type="entry name" value="WD40_repeat_dom_sf"/>
</dbReference>
<dbReference type="GO" id="GO:0005730">
    <property type="term" value="C:nucleolus"/>
    <property type="evidence" value="ECO:0007669"/>
    <property type="project" value="TreeGrafter"/>
</dbReference>
<dbReference type="PANTHER" id="PTHR45903:SF1">
    <property type="entry name" value="GLUTAMATE-RICH WD REPEAT-CONTAINING PROTEIN 1"/>
    <property type="match status" value="1"/>
</dbReference>
<gene>
    <name evidence="6" type="ORF">ABL78_1375</name>
</gene>
<dbReference type="AlphaFoldDB" id="A0A0N0P833"/>
<dbReference type="SMART" id="SM00320">
    <property type="entry name" value="WD40"/>
    <property type="match status" value="5"/>
</dbReference>
<dbReference type="Pfam" id="PF00400">
    <property type="entry name" value="WD40"/>
    <property type="match status" value="1"/>
</dbReference>
<evidence type="ECO:0000256" key="4">
    <source>
        <dbReference type="SAM" id="MobiDB-lite"/>
    </source>
</evidence>
<feature type="compositionally biased region" description="Acidic residues" evidence="4">
    <location>
        <begin position="49"/>
        <end position="89"/>
    </location>
</feature>